<sequence length="190" mass="20379">PAKEGYYFVKVNVDGEDIPPEFLCGGNPKHSSCRFRYTIYNTPTITEIRQSAPPGEVIEMRGKIMSAVYGSNIISTAITNSISDPILSYGITLDNDGLAQTGTLKCKMTGTFIGNSNASIIIDGPYGRTLPDLDLLRVSGNGDIYMIQTYAEVTGISPPLGSTEGGLRLTVTGKNFDTNVKVTIGGRFLV</sequence>
<dbReference type="PANTHER" id="PTHR46769">
    <property type="entry name" value="POLYCYSTIC KIDNEY AND HEPATIC DISEASE 1 (AUTOSOMAL RECESSIVE)-LIKE 1"/>
    <property type="match status" value="1"/>
</dbReference>
<dbReference type="SUPFAM" id="SSF81296">
    <property type="entry name" value="E set domains"/>
    <property type="match status" value="1"/>
</dbReference>
<feature type="domain" description="IPT/TIG" evidence="2">
    <location>
        <begin position="152"/>
        <end position="187"/>
    </location>
</feature>
<feature type="non-terminal residue" evidence="3">
    <location>
        <position position="1"/>
    </location>
</feature>
<reference evidence="3 4" key="1">
    <citation type="journal article" date="2016" name="PLoS ONE">
        <title>A First Insight into the Genome of the Filter-Feeder Mussel Mytilus galloprovincialis.</title>
        <authorList>
            <person name="Murgarella M."/>
            <person name="Puiu D."/>
            <person name="Novoa B."/>
            <person name="Figueras A."/>
            <person name="Posada D."/>
            <person name="Canchaya C."/>
        </authorList>
    </citation>
    <scope>NUCLEOTIDE SEQUENCE [LARGE SCALE GENOMIC DNA]</scope>
    <source>
        <tissue evidence="3">Muscle</tissue>
    </source>
</reference>
<dbReference type="InterPro" id="IPR052387">
    <property type="entry name" value="Fibrocystin"/>
</dbReference>
<dbReference type="InterPro" id="IPR014756">
    <property type="entry name" value="Ig_E-set"/>
</dbReference>
<dbReference type="Pfam" id="PF01833">
    <property type="entry name" value="TIG"/>
    <property type="match status" value="1"/>
</dbReference>
<feature type="non-terminal residue" evidence="3">
    <location>
        <position position="190"/>
    </location>
</feature>
<keyword evidence="1" id="KW-0732">Signal</keyword>
<dbReference type="InterPro" id="IPR013783">
    <property type="entry name" value="Ig-like_fold"/>
</dbReference>
<evidence type="ECO:0000256" key="1">
    <source>
        <dbReference type="ARBA" id="ARBA00022729"/>
    </source>
</evidence>
<dbReference type="AlphaFoldDB" id="A0A3L5TQ50"/>
<proteinExistence type="predicted"/>
<dbReference type="InterPro" id="IPR002909">
    <property type="entry name" value="IPT_dom"/>
</dbReference>
<organism evidence="3 4">
    <name type="scientific">Mytilus galloprovincialis</name>
    <name type="common">Mediterranean mussel</name>
    <dbReference type="NCBI Taxonomy" id="29158"/>
    <lineage>
        <taxon>Eukaryota</taxon>
        <taxon>Metazoa</taxon>
        <taxon>Spiralia</taxon>
        <taxon>Lophotrochozoa</taxon>
        <taxon>Mollusca</taxon>
        <taxon>Bivalvia</taxon>
        <taxon>Autobranchia</taxon>
        <taxon>Pteriomorphia</taxon>
        <taxon>Mytilida</taxon>
        <taxon>Mytiloidea</taxon>
        <taxon>Mytilidae</taxon>
        <taxon>Mytilinae</taxon>
        <taxon>Mytilus</taxon>
    </lineage>
</organism>
<gene>
    <name evidence="3" type="ORF">AM593_01431</name>
</gene>
<accession>A0A3L5TQ50</accession>
<dbReference type="Gene3D" id="2.60.40.10">
    <property type="entry name" value="Immunoglobulins"/>
    <property type="match status" value="1"/>
</dbReference>
<keyword evidence="4" id="KW-1185">Reference proteome</keyword>
<evidence type="ECO:0000259" key="2">
    <source>
        <dbReference type="Pfam" id="PF01833"/>
    </source>
</evidence>
<dbReference type="Proteomes" id="UP000266721">
    <property type="component" value="Unassembled WGS sequence"/>
</dbReference>
<comment type="caution">
    <text evidence="3">The sequence shown here is derived from an EMBL/GenBank/DDBJ whole genome shotgun (WGS) entry which is preliminary data.</text>
</comment>
<evidence type="ECO:0000313" key="3">
    <source>
        <dbReference type="EMBL" id="OPL21285.1"/>
    </source>
</evidence>
<name>A0A3L5TQ50_MYTGA</name>
<protein>
    <recommendedName>
        <fullName evidence="2">IPT/TIG domain-containing protein</fullName>
    </recommendedName>
</protein>
<dbReference type="CDD" id="cd00603">
    <property type="entry name" value="IPT_PCSR"/>
    <property type="match status" value="1"/>
</dbReference>
<dbReference type="EMBL" id="KV593112">
    <property type="protein sequence ID" value="OPL21285.1"/>
    <property type="molecule type" value="Genomic_DNA"/>
</dbReference>
<evidence type="ECO:0000313" key="4">
    <source>
        <dbReference type="Proteomes" id="UP000266721"/>
    </source>
</evidence>
<dbReference type="PANTHER" id="PTHR46769:SF2">
    <property type="entry name" value="FIBROCYSTIN-L ISOFORM 2 PRECURSOR-RELATED"/>
    <property type="match status" value="1"/>
</dbReference>